<name>A0AAN8TFI6_SOLBU</name>
<feature type="region of interest" description="Disordered" evidence="7">
    <location>
        <begin position="116"/>
        <end position="146"/>
    </location>
</feature>
<accession>A0AAN8TFI6</accession>
<sequence>MGLEDTDTCMEKEQGVSPDSSYMRDGNQDVLQPSEHAIGEQRTDMLNENAETEEHEAKDCTAEMSVDSRQEQDRPSSKVKDDNGRSRSSVKSITKSVAGSCKTKCTVPQPFALATERRASHGTRPVRNDAGDVSAAQKPSETNNLQAPRSVQNQVIPLCFMCVWTTVYWVMSLKEEDESEALDLANMTKPSCFILHPLLVSSSVALKKPLQSDNKKYSDEEDSSIASCDVISARKSRVTVAAAPVFRSSERAARRKEFYSKLEEKHQALEAEKIQCEERTKEEREAAMKQMRRNLLFKANPMPSFYHEGPPPKAELKKPPPTRAKSPKFCRRKSCGDTGGLDKDVGAYDRGSQHILGYNANTTFASRNSKDRINNQQGSATYNFNNKSNHAGETNESYMTEKQDDLNMDISVHS</sequence>
<comment type="subcellular location">
    <subcellularLocation>
        <location evidence="1">Cytoplasm</location>
        <location evidence="1">Cytoskeleton</location>
    </subcellularLocation>
</comment>
<reference evidence="9 10" key="1">
    <citation type="submission" date="2024-02" db="EMBL/GenBank/DDBJ databases">
        <title>de novo genome assembly of Solanum bulbocastanum strain 11H21.</title>
        <authorList>
            <person name="Hosaka A.J."/>
        </authorList>
    </citation>
    <scope>NUCLEOTIDE SEQUENCE [LARGE SCALE GENOMIC DNA]</scope>
    <source>
        <tissue evidence="9">Young leaves</tissue>
    </source>
</reference>
<evidence type="ECO:0000256" key="7">
    <source>
        <dbReference type="SAM" id="MobiDB-lite"/>
    </source>
</evidence>
<dbReference type="PANTHER" id="PTHR46372:SF21">
    <property type="entry name" value="PROTEIN WVD2-LIKE 3"/>
    <property type="match status" value="1"/>
</dbReference>
<gene>
    <name evidence="9" type="ORF">RDI58_015385</name>
</gene>
<evidence type="ECO:0000256" key="3">
    <source>
        <dbReference type="ARBA" id="ARBA00022490"/>
    </source>
</evidence>
<evidence type="ECO:0000259" key="8">
    <source>
        <dbReference type="Pfam" id="PF06886"/>
    </source>
</evidence>
<comment type="similarity">
    <text evidence="2">Belongs to the TPX2 family.</text>
</comment>
<keyword evidence="6" id="KW-0175">Coiled coil</keyword>
<keyword evidence="3" id="KW-0963">Cytoplasm</keyword>
<evidence type="ECO:0000256" key="4">
    <source>
        <dbReference type="ARBA" id="ARBA00022701"/>
    </source>
</evidence>
<dbReference type="PANTHER" id="PTHR46372">
    <property type="entry name" value="PROTEIN WVD2-LIKE 3"/>
    <property type="match status" value="1"/>
</dbReference>
<keyword evidence="4" id="KW-0493">Microtubule</keyword>
<dbReference type="GO" id="GO:0000226">
    <property type="term" value="P:microtubule cytoskeleton organization"/>
    <property type="evidence" value="ECO:0007669"/>
    <property type="project" value="InterPro"/>
</dbReference>
<evidence type="ECO:0000256" key="6">
    <source>
        <dbReference type="SAM" id="Coils"/>
    </source>
</evidence>
<proteinExistence type="inferred from homology"/>
<comment type="caution">
    <text evidence="9">The sequence shown here is derived from an EMBL/GenBank/DDBJ whole genome shotgun (WGS) entry which is preliminary data.</text>
</comment>
<feature type="region of interest" description="Disordered" evidence="7">
    <location>
        <begin position="1"/>
        <end position="95"/>
    </location>
</feature>
<feature type="coiled-coil region" evidence="6">
    <location>
        <begin position="259"/>
        <end position="294"/>
    </location>
</feature>
<dbReference type="Proteomes" id="UP001371456">
    <property type="component" value="Unassembled WGS sequence"/>
</dbReference>
<feature type="compositionally biased region" description="Polar residues" evidence="7">
    <location>
        <begin position="374"/>
        <end position="398"/>
    </location>
</feature>
<protein>
    <recommendedName>
        <fullName evidence="8">TPX2 C-terminal domain-containing protein</fullName>
    </recommendedName>
</protein>
<feature type="compositionally biased region" description="Polar residues" evidence="7">
    <location>
        <begin position="137"/>
        <end position="146"/>
    </location>
</feature>
<dbReference type="AlphaFoldDB" id="A0AAN8TFI6"/>
<keyword evidence="10" id="KW-1185">Reference proteome</keyword>
<feature type="compositionally biased region" description="Basic and acidic residues" evidence="7">
    <location>
        <begin position="55"/>
        <end position="85"/>
    </location>
</feature>
<evidence type="ECO:0000256" key="2">
    <source>
        <dbReference type="ARBA" id="ARBA00005885"/>
    </source>
</evidence>
<dbReference type="EMBL" id="JBANQN010000006">
    <property type="protein sequence ID" value="KAK6786860.1"/>
    <property type="molecule type" value="Genomic_DNA"/>
</dbReference>
<dbReference type="Pfam" id="PF06886">
    <property type="entry name" value="TPX2"/>
    <property type="match status" value="1"/>
</dbReference>
<feature type="region of interest" description="Disordered" evidence="7">
    <location>
        <begin position="367"/>
        <end position="414"/>
    </location>
</feature>
<feature type="domain" description="TPX2 C-terminal" evidence="8">
    <location>
        <begin position="245"/>
        <end position="322"/>
    </location>
</feature>
<dbReference type="GO" id="GO:0005874">
    <property type="term" value="C:microtubule"/>
    <property type="evidence" value="ECO:0007669"/>
    <property type="project" value="UniProtKB-KW"/>
</dbReference>
<evidence type="ECO:0000256" key="1">
    <source>
        <dbReference type="ARBA" id="ARBA00004245"/>
    </source>
</evidence>
<evidence type="ECO:0000313" key="10">
    <source>
        <dbReference type="Proteomes" id="UP001371456"/>
    </source>
</evidence>
<dbReference type="InterPro" id="IPR027329">
    <property type="entry name" value="TPX2_C"/>
</dbReference>
<dbReference type="InterPro" id="IPR044806">
    <property type="entry name" value="WVD2/WDL1-4"/>
</dbReference>
<organism evidence="9 10">
    <name type="scientific">Solanum bulbocastanum</name>
    <name type="common">Wild potato</name>
    <dbReference type="NCBI Taxonomy" id="147425"/>
    <lineage>
        <taxon>Eukaryota</taxon>
        <taxon>Viridiplantae</taxon>
        <taxon>Streptophyta</taxon>
        <taxon>Embryophyta</taxon>
        <taxon>Tracheophyta</taxon>
        <taxon>Spermatophyta</taxon>
        <taxon>Magnoliopsida</taxon>
        <taxon>eudicotyledons</taxon>
        <taxon>Gunneridae</taxon>
        <taxon>Pentapetalae</taxon>
        <taxon>asterids</taxon>
        <taxon>lamiids</taxon>
        <taxon>Solanales</taxon>
        <taxon>Solanaceae</taxon>
        <taxon>Solanoideae</taxon>
        <taxon>Solaneae</taxon>
        <taxon>Solanum</taxon>
    </lineage>
</organism>
<dbReference type="GO" id="GO:0008017">
    <property type="term" value="F:microtubule binding"/>
    <property type="evidence" value="ECO:0007669"/>
    <property type="project" value="InterPro"/>
</dbReference>
<evidence type="ECO:0000256" key="5">
    <source>
        <dbReference type="ARBA" id="ARBA00023212"/>
    </source>
</evidence>
<evidence type="ECO:0000313" key="9">
    <source>
        <dbReference type="EMBL" id="KAK6786860.1"/>
    </source>
</evidence>
<feature type="compositionally biased region" description="Polar residues" evidence="7">
    <location>
        <begin position="86"/>
        <end position="95"/>
    </location>
</feature>
<feature type="region of interest" description="Disordered" evidence="7">
    <location>
        <begin position="301"/>
        <end position="331"/>
    </location>
</feature>
<keyword evidence="5" id="KW-0206">Cytoskeleton</keyword>